<proteinExistence type="predicted"/>
<protein>
    <submittedName>
        <fullName evidence="1">ZNF606 isoform 7</fullName>
    </submittedName>
</protein>
<name>A0A2J8RQD3_PONAB</name>
<comment type="caution">
    <text evidence="1">The sequence shown here is derived from an EMBL/GenBank/DDBJ whole genome shotgun (WGS) entry which is preliminary data.</text>
</comment>
<dbReference type="AlphaFoldDB" id="A0A2J8RQD3"/>
<evidence type="ECO:0000313" key="1">
    <source>
        <dbReference type="EMBL" id="PNJ10728.1"/>
    </source>
</evidence>
<sequence>MAAINPWASWGALTDQSWGMTAVDPWASWGESRAPSAVGCHIVASGCSALPQLGIRMGTRWGFRAGGPHLSLCRVGTRRNQKTSGRARW</sequence>
<gene>
    <name evidence="1" type="ORF">CR201_G0049316</name>
</gene>
<organism evidence="1">
    <name type="scientific">Pongo abelii</name>
    <name type="common">Sumatran orangutan</name>
    <name type="synonym">Pongo pygmaeus abelii</name>
    <dbReference type="NCBI Taxonomy" id="9601"/>
    <lineage>
        <taxon>Eukaryota</taxon>
        <taxon>Metazoa</taxon>
        <taxon>Chordata</taxon>
        <taxon>Craniata</taxon>
        <taxon>Vertebrata</taxon>
        <taxon>Euteleostomi</taxon>
        <taxon>Mammalia</taxon>
        <taxon>Eutheria</taxon>
        <taxon>Euarchontoglires</taxon>
        <taxon>Primates</taxon>
        <taxon>Haplorrhini</taxon>
        <taxon>Catarrhini</taxon>
        <taxon>Hominidae</taxon>
        <taxon>Pongo</taxon>
    </lineage>
</organism>
<reference evidence="1" key="1">
    <citation type="submission" date="2017-12" db="EMBL/GenBank/DDBJ databases">
        <title>High-resolution comparative analysis of great ape genomes.</title>
        <authorList>
            <person name="Pollen A."/>
            <person name="Hastie A."/>
            <person name="Hormozdiari F."/>
            <person name="Dougherty M."/>
            <person name="Liu R."/>
            <person name="Chaisson M."/>
            <person name="Hoppe E."/>
            <person name="Hill C."/>
            <person name="Pang A."/>
            <person name="Hillier L."/>
            <person name="Baker C."/>
            <person name="Armstrong J."/>
            <person name="Shendure J."/>
            <person name="Paten B."/>
            <person name="Wilson R."/>
            <person name="Chao H."/>
            <person name="Schneider V."/>
            <person name="Ventura M."/>
            <person name="Kronenberg Z."/>
            <person name="Murali S."/>
            <person name="Gordon D."/>
            <person name="Cantsilieris S."/>
            <person name="Munson K."/>
            <person name="Nelson B."/>
            <person name="Raja A."/>
            <person name="Underwood J."/>
            <person name="Diekhans M."/>
            <person name="Fiddes I."/>
            <person name="Haussler D."/>
            <person name="Eichler E."/>
        </authorList>
    </citation>
    <scope>NUCLEOTIDE SEQUENCE [LARGE SCALE GENOMIC DNA]</scope>
    <source>
        <strain evidence="1">Susie</strain>
    </source>
</reference>
<feature type="non-terminal residue" evidence="1">
    <location>
        <position position="89"/>
    </location>
</feature>
<accession>A0A2J8RQD3</accession>
<dbReference type="EMBL" id="NDHI03003661">
    <property type="protein sequence ID" value="PNJ10728.1"/>
    <property type="molecule type" value="Genomic_DNA"/>
</dbReference>